<name>A0A8J3S7I5_PLARO</name>
<gene>
    <name evidence="2" type="ORF">Pro02_58190</name>
</gene>
<comment type="caution">
    <text evidence="2">The sequence shown here is derived from an EMBL/GenBank/DDBJ whole genome shotgun (WGS) entry which is preliminary data.</text>
</comment>
<dbReference type="EMBL" id="BOOI01000060">
    <property type="protein sequence ID" value="GIH87411.1"/>
    <property type="molecule type" value="Genomic_DNA"/>
</dbReference>
<feature type="compositionally biased region" description="Basic and acidic residues" evidence="1">
    <location>
        <begin position="98"/>
        <end position="110"/>
    </location>
</feature>
<evidence type="ECO:0000313" key="3">
    <source>
        <dbReference type="Proteomes" id="UP000655044"/>
    </source>
</evidence>
<organism evidence="2 3">
    <name type="scientific">Planobispora rosea</name>
    <dbReference type="NCBI Taxonomy" id="35762"/>
    <lineage>
        <taxon>Bacteria</taxon>
        <taxon>Bacillati</taxon>
        <taxon>Actinomycetota</taxon>
        <taxon>Actinomycetes</taxon>
        <taxon>Streptosporangiales</taxon>
        <taxon>Streptosporangiaceae</taxon>
        <taxon>Planobispora</taxon>
    </lineage>
</organism>
<proteinExistence type="predicted"/>
<evidence type="ECO:0000313" key="2">
    <source>
        <dbReference type="EMBL" id="GIH87411.1"/>
    </source>
</evidence>
<dbReference type="Proteomes" id="UP000655044">
    <property type="component" value="Unassembled WGS sequence"/>
</dbReference>
<sequence length="110" mass="13005">MTLVEWKPYTRSERDRIRITETSCCAAYEWACQGGHFLILRRSGKRYEEAARGLYRQARDTWESLILEHARDHMERQKGKGNSNGQTGRVPKNRKRSVRADRDRGIPDRR</sequence>
<dbReference type="AlphaFoldDB" id="A0A8J3S7I5"/>
<feature type="region of interest" description="Disordered" evidence="1">
    <location>
        <begin position="69"/>
        <end position="110"/>
    </location>
</feature>
<keyword evidence="3" id="KW-1185">Reference proteome</keyword>
<reference evidence="2" key="1">
    <citation type="submission" date="2021-01" db="EMBL/GenBank/DDBJ databases">
        <title>Whole genome shotgun sequence of Planobispora rosea NBRC 15558.</title>
        <authorList>
            <person name="Komaki H."/>
            <person name="Tamura T."/>
        </authorList>
    </citation>
    <scope>NUCLEOTIDE SEQUENCE</scope>
    <source>
        <strain evidence="2">NBRC 15558</strain>
    </source>
</reference>
<protein>
    <submittedName>
        <fullName evidence="2">Uncharacterized protein</fullName>
    </submittedName>
</protein>
<accession>A0A8J3S7I5</accession>
<feature type="compositionally biased region" description="Basic and acidic residues" evidence="1">
    <location>
        <begin position="69"/>
        <end position="78"/>
    </location>
</feature>
<evidence type="ECO:0000256" key="1">
    <source>
        <dbReference type="SAM" id="MobiDB-lite"/>
    </source>
</evidence>